<dbReference type="PROSITE" id="PS00678">
    <property type="entry name" value="WD_REPEATS_1"/>
    <property type="match status" value="2"/>
</dbReference>
<organism evidence="4 5">
    <name type="scientific">Tritrichomonas foetus</name>
    <dbReference type="NCBI Taxonomy" id="1144522"/>
    <lineage>
        <taxon>Eukaryota</taxon>
        <taxon>Metamonada</taxon>
        <taxon>Parabasalia</taxon>
        <taxon>Tritrichomonadida</taxon>
        <taxon>Tritrichomonadidae</taxon>
        <taxon>Tritrichomonas</taxon>
    </lineage>
</organism>
<feature type="repeat" description="WD" evidence="3">
    <location>
        <begin position="356"/>
        <end position="390"/>
    </location>
</feature>
<dbReference type="PANTHER" id="PTHR19848">
    <property type="entry name" value="WD40 REPEAT PROTEIN"/>
    <property type="match status" value="1"/>
</dbReference>
<evidence type="ECO:0000313" key="5">
    <source>
        <dbReference type="Proteomes" id="UP000179807"/>
    </source>
</evidence>
<dbReference type="CDD" id="cd00200">
    <property type="entry name" value="WD40"/>
    <property type="match status" value="1"/>
</dbReference>
<dbReference type="VEuPathDB" id="TrichDB:TRFO_04332"/>
<proteinExistence type="predicted"/>
<evidence type="ECO:0000313" key="4">
    <source>
        <dbReference type="EMBL" id="OHT10295.1"/>
    </source>
</evidence>
<dbReference type="GeneID" id="94826534"/>
<keyword evidence="1 3" id="KW-0853">WD repeat</keyword>
<feature type="repeat" description="WD" evidence="3">
    <location>
        <begin position="264"/>
        <end position="304"/>
    </location>
</feature>
<dbReference type="SMART" id="SM00320">
    <property type="entry name" value="WD40"/>
    <property type="match status" value="7"/>
</dbReference>
<dbReference type="PRINTS" id="PR00320">
    <property type="entry name" value="GPROTEINBRPT"/>
</dbReference>
<sequence>MYSKIQQIKSFKMDQGFLIHETSALNDHSADKIFDKITEIEKSVCKLRAETADLQRLKSQSQIYLQMYQNDYESLKSLYKTLKDRMNAFDVMNNLPGSYQNDYSKSDLAENKNFFNKQNNYNNGNYAQQQNQMESMQTMQIASASGNSLSHIELQWDIMSNDKFYNKSTVHLRYALNTSSVLCSVQFDSTGKRFAFADGRTVFLINTADGSLLSSFDIPHILSQTEIHTRALCFSPDDNYILISATNNSIIVFSIPNRSLAVTLKEHTGLVSSLLFLPDGKLLSGGFDGTLCIWDLKTCALVNKIQHGSTEEAKRDKSDLIISLAMAYDQSFVAVGFMNGSVGIYEPSFSQPMNTFNAHTEFMLNVSTANKSLLLATSSHDNSTKLWSLRGVASCKHTLLGHTNCVLTSSFSNDDSILFTGSKDENIKAWDVKTGNLLFTLTAHKNTLFEVDHHPLEKCFVTCSGDGIVCLWDYTSKK</sequence>
<dbReference type="EMBL" id="MLAK01000616">
    <property type="protein sequence ID" value="OHT10295.1"/>
    <property type="molecule type" value="Genomic_DNA"/>
</dbReference>
<accession>A0A1J4KFV7</accession>
<dbReference type="PANTHER" id="PTHR19848:SF8">
    <property type="entry name" value="F-BOX AND WD REPEAT DOMAIN CONTAINING 7"/>
    <property type="match status" value="1"/>
</dbReference>
<dbReference type="Proteomes" id="UP000179807">
    <property type="component" value="Unassembled WGS sequence"/>
</dbReference>
<dbReference type="PROSITE" id="PS50294">
    <property type="entry name" value="WD_REPEATS_REGION"/>
    <property type="match status" value="4"/>
</dbReference>
<dbReference type="Gene3D" id="2.130.10.10">
    <property type="entry name" value="YVTN repeat-like/Quinoprotein amine dehydrogenase"/>
    <property type="match status" value="1"/>
</dbReference>
<dbReference type="InterPro" id="IPR036322">
    <property type="entry name" value="WD40_repeat_dom_sf"/>
</dbReference>
<keyword evidence="5" id="KW-1185">Reference proteome</keyword>
<feature type="repeat" description="WD" evidence="3">
    <location>
        <begin position="441"/>
        <end position="478"/>
    </location>
</feature>
<dbReference type="AlphaFoldDB" id="A0A1J4KFV7"/>
<dbReference type="Pfam" id="PF00400">
    <property type="entry name" value="WD40"/>
    <property type="match status" value="4"/>
</dbReference>
<feature type="repeat" description="WD" evidence="3">
    <location>
        <begin position="399"/>
        <end position="440"/>
    </location>
</feature>
<protein>
    <submittedName>
        <fullName evidence="4">Transcriptional repressor tup12-related protein</fullName>
    </submittedName>
</protein>
<dbReference type="InterPro" id="IPR020472">
    <property type="entry name" value="WD40_PAC1"/>
</dbReference>
<dbReference type="RefSeq" id="XP_068363431.1">
    <property type="nucleotide sequence ID" value="XM_068491830.1"/>
</dbReference>
<name>A0A1J4KFV7_9EUKA</name>
<gene>
    <name evidence="4" type="ORF">TRFO_04332</name>
</gene>
<evidence type="ECO:0000256" key="3">
    <source>
        <dbReference type="PROSITE-ProRule" id="PRU00221"/>
    </source>
</evidence>
<dbReference type="InterPro" id="IPR015943">
    <property type="entry name" value="WD40/YVTN_repeat-like_dom_sf"/>
</dbReference>
<dbReference type="InterPro" id="IPR019775">
    <property type="entry name" value="WD40_repeat_CS"/>
</dbReference>
<evidence type="ECO:0000256" key="1">
    <source>
        <dbReference type="ARBA" id="ARBA00022574"/>
    </source>
</evidence>
<dbReference type="InterPro" id="IPR001680">
    <property type="entry name" value="WD40_rpt"/>
</dbReference>
<dbReference type="SUPFAM" id="SSF50978">
    <property type="entry name" value="WD40 repeat-like"/>
    <property type="match status" value="1"/>
</dbReference>
<dbReference type="PROSITE" id="PS50082">
    <property type="entry name" value="WD_REPEATS_2"/>
    <property type="match status" value="4"/>
</dbReference>
<dbReference type="OrthoDB" id="17410at2759"/>
<reference evidence="4" key="1">
    <citation type="submission" date="2016-10" db="EMBL/GenBank/DDBJ databases">
        <authorList>
            <person name="Benchimol M."/>
            <person name="Almeida L.G."/>
            <person name="Vasconcelos A.T."/>
            <person name="Perreira-Neves A."/>
            <person name="Rosa I.A."/>
            <person name="Tasca T."/>
            <person name="Bogo M.R."/>
            <person name="de Souza W."/>
        </authorList>
    </citation>
    <scope>NUCLEOTIDE SEQUENCE [LARGE SCALE GENOMIC DNA]</scope>
    <source>
        <strain evidence="4">K</strain>
    </source>
</reference>
<keyword evidence="2" id="KW-0677">Repeat</keyword>
<evidence type="ECO:0000256" key="2">
    <source>
        <dbReference type="ARBA" id="ARBA00022737"/>
    </source>
</evidence>
<comment type="caution">
    <text evidence="4">The sequence shown here is derived from an EMBL/GenBank/DDBJ whole genome shotgun (WGS) entry which is preliminary data.</text>
</comment>